<protein>
    <submittedName>
        <fullName evidence="7">Two-component system, NtrC family, response regulator PilR</fullName>
    </submittedName>
</protein>
<dbReference type="CDD" id="cd00009">
    <property type="entry name" value="AAA"/>
    <property type="match status" value="1"/>
</dbReference>
<dbReference type="Gene3D" id="1.10.10.60">
    <property type="entry name" value="Homeodomain-like"/>
    <property type="match status" value="1"/>
</dbReference>
<dbReference type="Gene3D" id="1.10.8.60">
    <property type="match status" value="1"/>
</dbReference>
<keyword evidence="4" id="KW-0238">DNA-binding</keyword>
<dbReference type="AlphaFoldDB" id="A0A1M4TEP1"/>
<keyword evidence="2" id="KW-0067">ATP-binding</keyword>
<dbReference type="PROSITE" id="PS00675">
    <property type="entry name" value="SIGMA54_INTERACT_1"/>
    <property type="match status" value="1"/>
</dbReference>
<evidence type="ECO:0000313" key="8">
    <source>
        <dbReference type="Proteomes" id="UP000184159"/>
    </source>
</evidence>
<proteinExistence type="predicted"/>
<dbReference type="InterPro" id="IPR058031">
    <property type="entry name" value="AAA_lid_NorR"/>
</dbReference>
<dbReference type="GO" id="GO:0003677">
    <property type="term" value="F:DNA binding"/>
    <property type="evidence" value="ECO:0007669"/>
    <property type="project" value="UniProtKB-KW"/>
</dbReference>
<dbReference type="InterPro" id="IPR027417">
    <property type="entry name" value="P-loop_NTPase"/>
</dbReference>
<dbReference type="PROSITE" id="PS50045">
    <property type="entry name" value="SIGMA54_INTERACT_4"/>
    <property type="match status" value="1"/>
</dbReference>
<dbReference type="SUPFAM" id="SSF46689">
    <property type="entry name" value="Homeodomain-like"/>
    <property type="match status" value="1"/>
</dbReference>
<dbReference type="FunFam" id="3.40.50.300:FF:000006">
    <property type="entry name" value="DNA-binding transcriptional regulator NtrC"/>
    <property type="match status" value="1"/>
</dbReference>
<name>A0A1M4TEP1_VIBGA</name>
<dbReference type="InterPro" id="IPR003593">
    <property type="entry name" value="AAA+_ATPase"/>
</dbReference>
<evidence type="ECO:0000259" key="6">
    <source>
        <dbReference type="PROSITE" id="PS50045"/>
    </source>
</evidence>
<evidence type="ECO:0000313" key="7">
    <source>
        <dbReference type="EMBL" id="SHE42845.1"/>
    </source>
</evidence>
<dbReference type="Pfam" id="PF25601">
    <property type="entry name" value="AAA_lid_14"/>
    <property type="match status" value="1"/>
</dbReference>
<dbReference type="Proteomes" id="UP000184159">
    <property type="component" value="Unassembled WGS sequence"/>
</dbReference>
<dbReference type="RefSeq" id="WP_072954656.1">
    <property type="nucleotide sequence ID" value="NZ_FQUH01000001.1"/>
</dbReference>
<accession>A0A1M4TEP1</accession>
<evidence type="ECO:0000256" key="4">
    <source>
        <dbReference type="ARBA" id="ARBA00023125"/>
    </source>
</evidence>
<keyword evidence="3" id="KW-0805">Transcription regulation</keyword>
<dbReference type="Pfam" id="PF00158">
    <property type="entry name" value="Sigma54_activat"/>
    <property type="match status" value="1"/>
</dbReference>
<dbReference type="GO" id="GO:0005524">
    <property type="term" value="F:ATP binding"/>
    <property type="evidence" value="ECO:0007669"/>
    <property type="project" value="UniProtKB-KW"/>
</dbReference>
<dbReference type="Gene3D" id="3.40.50.300">
    <property type="entry name" value="P-loop containing nucleotide triphosphate hydrolases"/>
    <property type="match status" value="1"/>
</dbReference>
<dbReference type="InterPro" id="IPR025662">
    <property type="entry name" value="Sigma_54_int_dom_ATP-bd_1"/>
</dbReference>
<evidence type="ECO:0000256" key="3">
    <source>
        <dbReference type="ARBA" id="ARBA00023015"/>
    </source>
</evidence>
<evidence type="ECO:0000256" key="5">
    <source>
        <dbReference type="ARBA" id="ARBA00023163"/>
    </source>
</evidence>
<dbReference type="PANTHER" id="PTHR32071">
    <property type="entry name" value="TRANSCRIPTIONAL REGULATORY PROTEIN"/>
    <property type="match status" value="1"/>
</dbReference>
<feature type="domain" description="Sigma-54 factor interaction" evidence="6">
    <location>
        <begin position="8"/>
        <end position="237"/>
    </location>
</feature>
<evidence type="ECO:0000256" key="2">
    <source>
        <dbReference type="ARBA" id="ARBA00022840"/>
    </source>
</evidence>
<dbReference type="InterPro" id="IPR025944">
    <property type="entry name" value="Sigma_54_int_dom_CS"/>
</dbReference>
<dbReference type="PANTHER" id="PTHR32071:SF57">
    <property type="entry name" value="C4-DICARBOXYLATE TRANSPORT TRANSCRIPTIONAL REGULATORY PROTEIN DCTD"/>
    <property type="match status" value="1"/>
</dbReference>
<dbReference type="InterPro" id="IPR009057">
    <property type="entry name" value="Homeodomain-like_sf"/>
</dbReference>
<dbReference type="InterPro" id="IPR002078">
    <property type="entry name" value="Sigma_54_int"/>
</dbReference>
<dbReference type="InterPro" id="IPR025943">
    <property type="entry name" value="Sigma_54_int_dom_ATP-bd_2"/>
</dbReference>
<gene>
    <name evidence="7" type="ORF">SAMN02745781_00298</name>
</gene>
<sequence length="347" mass="39358">MNIIEKNIIGQSASILNLKENIKSLSNYTATLLISGETGTGKELVARGLHYSGCLSRKPFIAINCSTFTDELFISELFGYKKGAFTDAKNDKEGLLSSANGGTIFLDEIDSLSLKSQASLLRVLQESEYRPIGSNDTLKVNVRFIVATNSNLEEKIKEGHFRQDLYFRIFILSISIPPLRERKSDIPLLVKHFIDKLNRQYLLNRTSVTADLMDYLTSQSWPGNIRELENCIHRHYLLSKNELIDIQSSDRELIDDTHPTITKPHLSLHETMTFTLPLMENNVDELLNFSDAKRAAIETFEAKFVSRILYICDGNVTQAAKLCGKERRAFGKMVKKYNIKNNEVNIL</sequence>
<dbReference type="SMART" id="SM00382">
    <property type="entry name" value="AAA"/>
    <property type="match status" value="1"/>
</dbReference>
<evidence type="ECO:0000256" key="1">
    <source>
        <dbReference type="ARBA" id="ARBA00022741"/>
    </source>
</evidence>
<dbReference type="GO" id="GO:0006355">
    <property type="term" value="P:regulation of DNA-templated transcription"/>
    <property type="evidence" value="ECO:0007669"/>
    <property type="project" value="InterPro"/>
</dbReference>
<reference evidence="8" key="1">
    <citation type="submission" date="2016-11" db="EMBL/GenBank/DDBJ databases">
        <authorList>
            <person name="Varghese N."/>
            <person name="Submissions S."/>
        </authorList>
    </citation>
    <scope>NUCLEOTIDE SEQUENCE [LARGE SCALE GENOMIC DNA]</scope>
    <source>
        <strain evidence="8">DSM 21264</strain>
    </source>
</reference>
<dbReference type="EMBL" id="FQUH01000001">
    <property type="protein sequence ID" value="SHE42845.1"/>
    <property type="molecule type" value="Genomic_DNA"/>
</dbReference>
<dbReference type="SUPFAM" id="SSF52540">
    <property type="entry name" value="P-loop containing nucleoside triphosphate hydrolases"/>
    <property type="match status" value="1"/>
</dbReference>
<keyword evidence="1" id="KW-0547">Nucleotide-binding</keyword>
<keyword evidence="5" id="KW-0804">Transcription</keyword>
<organism evidence="7 8">
    <name type="scientific">Vibrio gazogenes DSM 21264 = NBRC 103151</name>
    <dbReference type="NCBI Taxonomy" id="1123492"/>
    <lineage>
        <taxon>Bacteria</taxon>
        <taxon>Pseudomonadati</taxon>
        <taxon>Pseudomonadota</taxon>
        <taxon>Gammaproteobacteria</taxon>
        <taxon>Vibrionales</taxon>
        <taxon>Vibrionaceae</taxon>
        <taxon>Vibrio</taxon>
    </lineage>
</organism>
<dbReference type="PROSITE" id="PS00688">
    <property type="entry name" value="SIGMA54_INTERACT_3"/>
    <property type="match status" value="1"/>
</dbReference>
<dbReference type="PROSITE" id="PS00676">
    <property type="entry name" value="SIGMA54_INTERACT_2"/>
    <property type="match status" value="1"/>
</dbReference>
<keyword evidence="8" id="KW-1185">Reference proteome</keyword>